<reference evidence="1" key="1">
    <citation type="submission" date="2021-06" db="EMBL/GenBank/DDBJ databases">
        <authorList>
            <person name="Hodson N. C."/>
            <person name="Mongue J. A."/>
            <person name="Jaron S. K."/>
        </authorList>
    </citation>
    <scope>NUCLEOTIDE SEQUENCE</scope>
</reference>
<dbReference type="EMBL" id="CAJVCH010553342">
    <property type="protein sequence ID" value="CAG7829886.1"/>
    <property type="molecule type" value="Genomic_DNA"/>
</dbReference>
<feature type="non-terminal residue" evidence="1">
    <location>
        <position position="1"/>
    </location>
</feature>
<evidence type="ECO:0000313" key="1">
    <source>
        <dbReference type="EMBL" id="CAG7829886.1"/>
    </source>
</evidence>
<sequence>SNSRSLLTSDSFPLCTHTALQFLGCCKGCIQNQITQRPDRIPELLREAEVQNFGGSVTRIEPCEESSAAIDIGISPRSSAAPRISAA</sequence>
<proteinExistence type="predicted"/>
<protein>
    <submittedName>
        <fullName evidence="1">Uncharacterized protein</fullName>
    </submittedName>
</protein>
<dbReference type="Proteomes" id="UP000708208">
    <property type="component" value="Unassembled WGS sequence"/>
</dbReference>
<comment type="caution">
    <text evidence="1">The sequence shown here is derived from an EMBL/GenBank/DDBJ whole genome shotgun (WGS) entry which is preliminary data.</text>
</comment>
<accession>A0A8J2LDL3</accession>
<organism evidence="1 2">
    <name type="scientific">Allacma fusca</name>
    <dbReference type="NCBI Taxonomy" id="39272"/>
    <lineage>
        <taxon>Eukaryota</taxon>
        <taxon>Metazoa</taxon>
        <taxon>Ecdysozoa</taxon>
        <taxon>Arthropoda</taxon>
        <taxon>Hexapoda</taxon>
        <taxon>Collembola</taxon>
        <taxon>Symphypleona</taxon>
        <taxon>Sminthuridae</taxon>
        <taxon>Allacma</taxon>
    </lineage>
</organism>
<keyword evidence="2" id="KW-1185">Reference proteome</keyword>
<name>A0A8J2LDL3_9HEXA</name>
<dbReference type="AlphaFoldDB" id="A0A8J2LDL3"/>
<gene>
    <name evidence="1" type="ORF">AFUS01_LOCUS39727</name>
</gene>
<evidence type="ECO:0000313" key="2">
    <source>
        <dbReference type="Proteomes" id="UP000708208"/>
    </source>
</evidence>